<feature type="transmembrane region" description="Helical" evidence="3">
    <location>
        <begin position="336"/>
        <end position="357"/>
    </location>
</feature>
<proteinExistence type="inferred from homology"/>
<dbReference type="AlphaFoldDB" id="A0A4S4LVJ9"/>
<dbReference type="PANTHER" id="PTHR11360">
    <property type="entry name" value="MONOCARBOXYLATE TRANSPORTER"/>
    <property type="match status" value="1"/>
</dbReference>
<dbReference type="OrthoDB" id="2213137at2759"/>
<organism evidence="5 6">
    <name type="scientific">Bondarzewia mesenterica</name>
    <dbReference type="NCBI Taxonomy" id="1095465"/>
    <lineage>
        <taxon>Eukaryota</taxon>
        <taxon>Fungi</taxon>
        <taxon>Dikarya</taxon>
        <taxon>Basidiomycota</taxon>
        <taxon>Agaricomycotina</taxon>
        <taxon>Agaricomycetes</taxon>
        <taxon>Russulales</taxon>
        <taxon>Bondarzewiaceae</taxon>
        <taxon>Bondarzewia</taxon>
    </lineage>
</organism>
<keyword evidence="3" id="KW-1133">Transmembrane helix</keyword>
<evidence type="ECO:0000259" key="4">
    <source>
        <dbReference type="PROSITE" id="PS50850"/>
    </source>
</evidence>
<dbReference type="InterPro" id="IPR020846">
    <property type="entry name" value="MFS_dom"/>
</dbReference>
<keyword evidence="3" id="KW-0812">Transmembrane</keyword>
<feature type="transmembrane region" description="Helical" evidence="3">
    <location>
        <begin position="128"/>
        <end position="151"/>
    </location>
</feature>
<dbReference type="PANTHER" id="PTHR11360:SF305">
    <property type="entry name" value="MAJOR FACILITATOR SUPERFAMILY (MFS) PROFILE DOMAIN-CONTAINING PROTEIN"/>
    <property type="match status" value="1"/>
</dbReference>
<comment type="similarity">
    <text evidence="2">Belongs to the major facilitator superfamily. Monocarboxylate porter (TC 2.A.1.13) family.</text>
</comment>
<sequence>MGAACFTTSSVDDSPQPDKTHLRQKTFYKRYAEYIRLAPIRVHELESSSITADDKSHVETVVVEHQSSVESVRSAAVVDDTPDGGYGWVIVAACSVISFFYVGLTYAWGIMQARLSASHLAKDSTLSFIGSTTFAFISFAALVNARIIRWLGTRNSALVACLFLGLGQILNSFATTSVGGLFVTNGVLACGSLPAQYFKRRRGLANGFVFAGGGIGGGVWSMSISSLIDRVGIPWTFRILGFITLGITIPAAMLLKERTRRASATVEWSLFRDPKFILLFLGSGLATFPILVPAFFIPLYANSLGASAFLASGLLAVFNLSSAFGRVGFGLLCDKVGPISSLALTLILAAVSMLAIWPVSASLAPLVVFIVLNGLGNGGFFSTMPSVVGHMYGQTRFASALAMVVTGWAFGYLLGSPVAGWLLDAYGGSSAGRTAFRPAIYFAGSLSLLSALMILVMRHLTVKKMFAYA</sequence>
<comment type="subcellular location">
    <subcellularLocation>
        <location evidence="1">Membrane</location>
        <topology evidence="1">Multi-pass membrane protein</topology>
    </subcellularLocation>
</comment>
<dbReference type="InterPro" id="IPR050327">
    <property type="entry name" value="Proton-linked_MCT"/>
</dbReference>
<dbReference type="Proteomes" id="UP000310158">
    <property type="component" value="Unassembled WGS sequence"/>
</dbReference>
<evidence type="ECO:0000256" key="3">
    <source>
        <dbReference type="SAM" id="Phobius"/>
    </source>
</evidence>
<evidence type="ECO:0000313" key="5">
    <source>
        <dbReference type="EMBL" id="THH14330.1"/>
    </source>
</evidence>
<accession>A0A4S4LVJ9</accession>
<dbReference type="EMBL" id="SGPL01000285">
    <property type="protein sequence ID" value="THH14330.1"/>
    <property type="molecule type" value="Genomic_DNA"/>
</dbReference>
<feature type="transmembrane region" description="Helical" evidence="3">
    <location>
        <begin position="400"/>
        <end position="423"/>
    </location>
</feature>
<gene>
    <name evidence="5" type="ORF">EW146_g5985</name>
</gene>
<dbReference type="GO" id="GO:0022857">
    <property type="term" value="F:transmembrane transporter activity"/>
    <property type="evidence" value="ECO:0007669"/>
    <property type="project" value="InterPro"/>
</dbReference>
<name>A0A4S4LVJ9_9AGAM</name>
<feature type="transmembrane region" description="Helical" evidence="3">
    <location>
        <begin position="276"/>
        <end position="297"/>
    </location>
</feature>
<dbReference type="Pfam" id="PF07690">
    <property type="entry name" value="MFS_1"/>
    <property type="match status" value="1"/>
</dbReference>
<dbReference type="PROSITE" id="PS50850">
    <property type="entry name" value="MFS"/>
    <property type="match status" value="1"/>
</dbReference>
<feature type="transmembrane region" description="Helical" evidence="3">
    <location>
        <begin position="303"/>
        <end position="324"/>
    </location>
</feature>
<reference evidence="5 6" key="1">
    <citation type="submission" date="2019-02" db="EMBL/GenBank/DDBJ databases">
        <title>Genome sequencing of the rare red list fungi Bondarzewia mesenterica.</title>
        <authorList>
            <person name="Buettner E."/>
            <person name="Kellner H."/>
        </authorList>
    </citation>
    <scope>NUCLEOTIDE SEQUENCE [LARGE SCALE GENOMIC DNA]</scope>
    <source>
        <strain evidence="5 6">DSM 108281</strain>
    </source>
</reference>
<keyword evidence="3" id="KW-0472">Membrane</keyword>
<comment type="caution">
    <text evidence="5">The sequence shown here is derived from an EMBL/GenBank/DDBJ whole genome shotgun (WGS) entry which is preliminary data.</text>
</comment>
<feature type="transmembrane region" description="Helical" evidence="3">
    <location>
        <begin position="363"/>
        <end position="388"/>
    </location>
</feature>
<dbReference type="GO" id="GO:0016020">
    <property type="term" value="C:membrane"/>
    <property type="evidence" value="ECO:0007669"/>
    <property type="project" value="UniProtKB-SubCell"/>
</dbReference>
<evidence type="ECO:0000313" key="6">
    <source>
        <dbReference type="Proteomes" id="UP000310158"/>
    </source>
</evidence>
<dbReference type="Gene3D" id="1.20.1250.20">
    <property type="entry name" value="MFS general substrate transporter like domains"/>
    <property type="match status" value="2"/>
</dbReference>
<feature type="domain" description="Major facilitator superfamily (MFS) profile" evidence="4">
    <location>
        <begin position="275"/>
        <end position="469"/>
    </location>
</feature>
<dbReference type="SUPFAM" id="SSF103473">
    <property type="entry name" value="MFS general substrate transporter"/>
    <property type="match status" value="1"/>
</dbReference>
<evidence type="ECO:0000256" key="2">
    <source>
        <dbReference type="ARBA" id="ARBA00006727"/>
    </source>
</evidence>
<evidence type="ECO:0000256" key="1">
    <source>
        <dbReference type="ARBA" id="ARBA00004141"/>
    </source>
</evidence>
<feature type="transmembrane region" description="Helical" evidence="3">
    <location>
        <begin position="235"/>
        <end position="255"/>
    </location>
</feature>
<keyword evidence="6" id="KW-1185">Reference proteome</keyword>
<feature type="transmembrane region" description="Helical" evidence="3">
    <location>
        <begin position="435"/>
        <end position="456"/>
    </location>
</feature>
<feature type="transmembrane region" description="Helical" evidence="3">
    <location>
        <begin position="86"/>
        <end position="108"/>
    </location>
</feature>
<protein>
    <recommendedName>
        <fullName evidence="4">Major facilitator superfamily (MFS) profile domain-containing protein</fullName>
    </recommendedName>
</protein>
<feature type="transmembrane region" description="Helical" evidence="3">
    <location>
        <begin position="204"/>
        <end position="223"/>
    </location>
</feature>
<dbReference type="InterPro" id="IPR036259">
    <property type="entry name" value="MFS_trans_sf"/>
</dbReference>
<feature type="transmembrane region" description="Helical" evidence="3">
    <location>
        <begin position="157"/>
        <end position="183"/>
    </location>
</feature>
<dbReference type="InterPro" id="IPR011701">
    <property type="entry name" value="MFS"/>
</dbReference>